<accession>U5WZ26</accession>
<protein>
    <submittedName>
        <fullName evidence="2">Uncharacterized protein</fullName>
    </submittedName>
</protein>
<evidence type="ECO:0000256" key="1">
    <source>
        <dbReference type="SAM" id="MobiDB-lite"/>
    </source>
</evidence>
<feature type="compositionally biased region" description="Basic and acidic residues" evidence="1">
    <location>
        <begin position="8"/>
        <end position="18"/>
    </location>
</feature>
<dbReference type="KEGG" id="mkn:MKAN_26955"/>
<dbReference type="AlphaFoldDB" id="U5WZ26"/>
<feature type="region of interest" description="Disordered" evidence="1">
    <location>
        <begin position="1"/>
        <end position="31"/>
    </location>
</feature>
<proteinExistence type="predicted"/>
<dbReference type="Proteomes" id="UP000017786">
    <property type="component" value="Chromosome"/>
</dbReference>
<evidence type="ECO:0000313" key="3">
    <source>
        <dbReference type="Proteomes" id="UP000017786"/>
    </source>
</evidence>
<sequence>MQLFTDAGQDHVRADSEAGHIFGGTNESQEM</sequence>
<reference evidence="2 3" key="1">
    <citation type="submission" date="2013-10" db="EMBL/GenBank/DDBJ databases">
        <title>Genome sequence of Mycobacterium kansasii.</title>
        <authorList>
            <consortium name="McGill University Mycobacterium genome consortium"/>
            <person name="Veyrier F.J."/>
            <person name="Behr M.A."/>
        </authorList>
    </citation>
    <scope>NUCLEOTIDE SEQUENCE [LARGE SCALE GENOMIC DNA]</scope>
    <source>
        <strain evidence="2 3">ATCC 12478</strain>
    </source>
</reference>
<evidence type="ECO:0000313" key="2">
    <source>
        <dbReference type="EMBL" id="AGZ54508.1"/>
    </source>
</evidence>
<name>U5WZ26_MYCKA</name>
<dbReference type="EMBL" id="CP006835">
    <property type="protein sequence ID" value="AGZ54508.1"/>
    <property type="molecule type" value="Genomic_DNA"/>
</dbReference>
<organism evidence="2 3">
    <name type="scientific">Mycobacterium kansasii ATCC 12478</name>
    <dbReference type="NCBI Taxonomy" id="557599"/>
    <lineage>
        <taxon>Bacteria</taxon>
        <taxon>Bacillati</taxon>
        <taxon>Actinomycetota</taxon>
        <taxon>Actinomycetes</taxon>
        <taxon>Mycobacteriales</taxon>
        <taxon>Mycobacteriaceae</taxon>
        <taxon>Mycobacterium</taxon>
    </lineage>
</organism>
<dbReference type="HOGENOM" id="CLU_3397487_0_0_11"/>
<gene>
    <name evidence="2" type="ORF">MKAN_26955</name>
</gene>